<comment type="caution">
    <text evidence="2">The sequence shown here is derived from an EMBL/GenBank/DDBJ whole genome shotgun (WGS) entry which is preliminary data.</text>
</comment>
<dbReference type="Proteomes" id="UP000244722">
    <property type="component" value="Unassembled WGS sequence"/>
</dbReference>
<evidence type="ECO:0000313" key="3">
    <source>
        <dbReference type="Proteomes" id="UP000244722"/>
    </source>
</evidence>
<keyword evidence="1" id="KW-0472">Membrane</keyword>
<keyword evidence="3" id="KW-1185">Reference proteome</keyword>
<evidence type="ECO:0000256" key="1">
    <source>
        <dbReference type="SAM" id="Phobius"/>
    </source>
</evidence>
<dbReference type="AlphaFoldDB" id="A0A2T6ZW38"/>
<proteinExistence type="predicted"/>
<keyword evidence="1" id="KW-1133">Transmembrane helix</keyword>
<gene>
    <name evidence="2" type="ORF">B9Z19DRAFT_1081069</name>
</gene>
<dbReference type="EMBL" id="NESQ01000084">
    <property type="protein sequence ID" value="PUU79695.1"/>
    <property type="molecule type" value="Genomic_DNA"/>
</dbReference>
<sequence>MWGYYFLLPVNFPPIGRKLSLSQLDALPSCQLFTTSLPGACALGLVAVIHTKGSLIPIKQGKGSAHGPTTRTMKNGYEWHLQIFLLFWGLLVVFPFLPAFSFGGGCAVGPIPEGL</sequence>
<reference evidence="2 3" key="1">
    <citation type="submission" date="2017-04" db="EMBL/GenBank/DDBJ databases">
        <title>Draft genome sequence of Tuber borchii Vittad., a whitish edible truffle.</title>
        <authorList>
            <consortium name="DOE Joint Genome Institute"/>
            <person name="Murat C."/>
            <person name="Kuo A."/>
            <person name="Barry K.W."/>
            <person name="Clum A."/>
            <person name="Dockter R.B."/>
            <person name="Fauchery L."/>
            <person name="Iotti M."/>
            <person name="Kohler A."/>
            <person name="Labutti K."/>
            <person name="Lindquist E.A."/>
            <person name="Lipzen A."/>
            <person name="Ohm R.A."/>
            <person name="Wang M."/>
            <person name="Grigoriev I.V."/>
            <person name="Zambonelli A."/>
            <person name="Martin F.M."/>
        </authorList>
    </citation>
    <scope>NUCLEOTIDE SEQUENCE [LARGE SCALE GENOMIC DNA]</scope>
    <source>
        <strain evidence="2 3">Tbo3840</strain>
    </source>
</reference>
<name>A0A2T6ZW38_TUBBO</name>
<organism evidence="2 3">
    <name type="scientific">Tuber borchii</name>
    <name type="common">White truffle</name>
    <dbReference type="NCBI Taxonomy" id="42251"/>
    <lineage>
        <taxon>Eukaryota</taxon>
        <taxon>Fungi</taxon>
        <taxon>Dikarya</taxon>
        <taxon>Ascomycota</taxon>
        <taxon>Pezizomycotina</taxon>
        <taxon>Pezizomycetes</taxon>
        <taxon>Pezizales</taxon>
        <taxon>Tuberaceae</taxon>
        <taxon>Tuber</taxon>
    </lineage>
</organism>
<keyword evidence="1" id="KW-0812">Transmembrane</keyword>
<evidence type="ECO:0000313" key="2">
    <source>
        <dbReference type="EMBL" id="PUU79695.1"/>
    </source>
</evidence>
<feature type="transmembrane region" description="Helical" evidence="1">
    <location>
        <begin position="83"/>
        <end position="111"/>
    </location>
</feature>
<protein>
    <submittedName>
        <fullName evidence="2">Uncharacterized protein</fullName>
    </submittedName>
</protein>
<accession>A0A2T6ZW38</accession>